<dbReference type="InterPro" id="IPR011990">
    <property type="entry name" value="TPR-like_helical_dom_sf"/>
</dbReference>
<evidence type="ECO:0000313" key="5">
    <source>
        <dbReference type="EMBL" id="CAL4786662.1"/>
    </source>
</evidence>
<feature type="compositionally biased region" description="Basic and acidic residues" evidence="2">
    <location>
        <begin position="936"/>
        <end position="953"/>
    </location>
</feature>
<feature type="coiled-coil region" evidence="1">
    <location>
        <begin position="391"/>
        <end position="439"/>
    </location>
</feature>
<feature type="region of interest" description="Disordered" evidence="2">
    <location>
        <begin position="928"/>
        <end position="953"/>
    </location>
</feature>
<dbReference type="PANTHER" id="PTHR10098:SF108">
    <property type="entry name" value="TETRATRICOPEPTIDE REPEAT PROTEIN 28"/>
    <property type="match status" value="1"/>
</dbReference>
<keyword evidence="1" id="KW-0175">Coiled coil</keyword>
<accession>A0A9P1G689</accession>
<evidence type="ECO:0000256" key="2">
    <source>
        <dbReference type="SAM" id="MobiDB-lite"/>
    </source>
</evidence>
<dbReference type="OrthoDB" id="431454at2759"/>
<reference evidence="4" key="2">
    <citation type="submission" date="2024-04" db="EMBL/GenBank/DDBJ databases">
        <authorList>
            <person name="Chen Y."/>
            <person name="Shah S."/>
            <person name="Dougan E. K."/>
            <person name="Thang M."/>
            <person name="Chan C."/>
        </authorList>
    </citation>
    <scope>NUCLEOTIDE SEQUENCE [LARGE SCALE GENOMIC DNA]</scope>
</reference>
<dbReference type="PANTHER" id="PTHR10098">
    <property type="entry name" value="RAPSYN-RELATED"/>
    <property type="match status" value="1"/>
</dbReference>
<dbReference type="AlphaFoldDB" id="A0A9P1G689"/>
<evidence type="ECO:0000313" key="3">
    <source>
        <dbReference type="EMBL" id="CAI3999350.1"/>
    </source>
</evidence>
<comment type="caution">
    <text evidence="3">The sequence shown here is derived from an EMBL/GenBank/DDBJ whole genome shotgun (WGS) entry which is preliminary data.</text>
</comment>
<evidence type="ECO:0000256" key="1">
    <source>
        <dbReference type="SAM" id="Coils"/>
    </source>
</evidence>
<name>A0A9P1G689_9DINO</name>
<dbReference type="Pfam" id="PF25296">
    <property type="entry name" value="Decapeptide"/>
    <property type="match status" value="1"/>
</dbReference>
<reference evidence="3" key="1">
    <citation type="submission" date="2022-10" db="EMBL/GenBank/DDBJ databases">
        <authorList>
            <person name="Chen Y."/>
            <person name="Dougan E. K."/>
            <person name="Chan C."/>
            <person name="Rhodes N."/>
            <person name="Thang M."/>
        </authorList>
    </citation>
    <scope>NUCLEOTIDE SEQUENCE</scope>
</reference>
<gene>
    <name evidence="3" type="ORF">C1SCF055_LOCUS25562</name>
</gene>
<proteinExistence type="predicted"/>
<dbReference type="SUPFAM" id="SSF48452">
    <property type="entry name" value="TPR-like"/>
    <property type="match status" value="1"/>
</dbReference>
<evidence type="ECO:0000313" key="4">
    <source>
        <dbReference type="EMBL" id="CAL1152725.1"/>
    </source>
</evidence>
<dbReference type="InterPro" id="IPR057481">
    <property type="entry name" value="Decapeptide"/>
</dbReference>
<protein>
    <submittedName>
        <fullName evidence="5">Tetratricopeptide repeat protein 29</fullName>
    </submittedName>
</protein>
<dbReference type="EMBL" id="CAMXCT010002616">
    <property type="protein sequence ID" value="CAI3999350.1"/>
    <property type="molecule type" value="Genomic_DNA"/>
</dbReference>
<organism evidence="3">
    <name type="scientific">Cladocopium goreaui</name>
    <dbReference type="NCBI Taxonomy" id="2562237"/>
    <lineage>
        <taxon>Eukaryota</taxon>
        <taxon>Sar</taxon>
        <taxon>Alveolata</taxon>
        <taxon>Dinophyceae</taxon>
        <taxon>Suessiales</taxon>
        <taxon>Symbiodiniaceae</taxon>
        <taxon>Cladocopium</taxon>
    </lineage>
</organism>
<sequence length="953" mass="105366">MAPIAWDRVPNAEALVAFEFASREAIANGNTSGSDEATGLLAAAETAGCLKQDEADASARAALKRATEANDLQSQAAAQLLLAGLAAGTHAAIEAEERAAAAKALFQKVGDPMGEAKSSYFQGWAIACKGKFEEGIEICTDAAIRFRQMGVKKLEALVCYGMGRLFLTRCMPREASELAEDAVIGLRTLQPLQSMLQAYAADLLVQAFILKGDSRSALRVTKIWTTSKPGPQARVVWRRGCAIQALVERRVKPIVDKETELRKKATEVEAGIAALRAKEVDWQRRKNEAEELVAFQLAKKEESRLNICDLRDRKIRGIETQKAKMSDIKQKAQDIGDVSIDDRLARVRESTSLEQYLQSCPNDGSALREYAELHHEDIRLSDEIKRIKSGIAKFEQVAEQQKELADDAAQKLQNLQEELNGKDEELQTVSTSLEELQKQRKDNELYQDILAESLERTVKWVQCVYPDVEISTEMLPVLRLQRQESMKAALFSSHSVELLRLNCSACELRVLAALARPGGPDVLEQLVDAGASAKELKDMGFECRDLVDFFEVTDLVNATFSKEELGACPKIRGDIGGLKQAGYEASELKPMGFRLADLTGHYNAAEMLGAGWSKEELLKHYPLMVFELKQHGYKAVELKEMGFSVKELAVSYTAHDLVNAEFPKDELLHYTQIVPELKQTGLSARDLRRLGFTAQELEIFTPLELVRAGFSEDELAMAGQPRRLIEAAFAEASGDLTDFKKEELKAAGFTARQLFPDSLGPTAWFRYMMLAATGAVHNSCENFAEAQKVLEEAQTLTSELGDRRLEGLVLRELAFAQLQRNALDEALAACGEAMTAYQGAGDRLGEASVLSCMVQVKIKKEDFYAASQAANEQRAIFQQLGDRSREATCLLTAAGCLSNDNNLDQALALADEAYDICREIEDPAGEAFDFQPDSFWPKDAKRQKDTLKETKKN</sequence>
<dbReference type="Proteomes" id="UP001152797">
    <property type="component" value="Unassembled WGS sequence"/>
</dbReference>
<dbReference type="EMBL" id="CAMXCT020002616">
    <property type="protein sequence ID" value="CAL1152725.1"/>
    <property type="molecule type" value="Genomic_DNA"/>
</dbReference>
<dbReference type="Gene3D" id="1.25.40.10">
    <property type="entry name" value="Tetratricopeptide repeat domain"/>
    <property type="match status" value="2"/>
</dbReference>
<dbReference type="EMBL" id="CAMXCT030002616">
    <property type="protein sequence ID" value="CAL4786662.1"/>
    <property type="molecule type" value="Genomic_DNA"/>
</dbReference>
<evidence type="ECO:0000313" key="6">
    <source>
        <dbReference type="Proteomes" id="UP001152797"/>
    </source>
</evidence>
<keyword evidence="6" id="KW-1185">Reference proteome</keyword>